<evidence type="ECO:0000313" key="1">
    <source>
        <dbReference type="EMBL" id="BAH93603.1"/>
    </source>
</evidence>
<dbReference type="Gramene" id="Os06t0586900-01">
    <property type="protein sequence ID" value="Os06t0586900-01"/>
    <property type="gene ID" value="Os06g0586900"/>
</dbReference>
<reference evidence="2" key="2">
    <citation type="journal article" date="2008" name="Nucleic Acids Res.">
        <title>The rice annotation project database (RAP-DB): 2008 update.</title>
        <authorList>
            <consortium name="The rice annotation project (RAP)"/>
        </authorList>
    </citation>
    <scope>GENOME REANNOTATION</scope>
    <source>
        <strain evidence="2">cv. Nipponbare</strain>
    </source>
</reference>
<dbReference type="AlphaFoldDB" id="A0A0P0WYE1"/>
<dbReference type="KEGG" id="dosa:Os06g0586900"/>
<dbReference type="EMBL" id="AP008212">
    <property type="protein sequence ID" value="BAH93603.1"/>
    <property type="molecule type" value="Genomic_DNA"/>
</dbReference>
<sequence>MYNISKPFRFPNSGGICPEILLSLSHNHLRLLERLPMERGSLPLRLFPSINSFVNLEQFDSDEIKLQSAASSLLYDNITSSKFSNDPKKGMSPVRLLLRKYSDFRLEALTRVGGIGPLNLLLDRINVLIFGSV</sequence>
<gene>
    <name evidence="1" type="ordered locus">Os06g0586900</name>
</gene>
<proteinExistence type="predicted"/>
<protein>
    <submittedName>
        <fullName evidence="1">Os06g0586900 protein</fullName>
    </submittedName>
</protein>
<name>A0A0P0WYE1_ORYSJ</name>
<evidence type="ECO:0000313" key="2">
    <source>
        <dbReference type="Proteomes" id="UP000000763"/>
    </source>
</evidence>
<dbReference type="Proteomes" id="UP000000763">
    <property type="component" value="Chromosome 6"/>
</dbReference>
<reference evidence="1 2" key="1">
    <citation type="journal article" date="2005" name="Nature">
        <title>The map-based sequence of the rice genome.</title>
        <authorList>
            <consortium name="International rice genome sequencing project (IRGSP)"/>
            <person name="Matsumoto T."/>
            <person name="Wu J."/>
            <person name="Kanamori H."/>
            <person name="Katayose Y."/>
            <person name="Fujisawa M."/>
            <person name="Namiki N."/>
            <person name="Mizuno H."/>
            <person name="Yamamoto K."/>
            <person name="Antonio B.A."/>
            <person name="Baba T."/>
            <person name="Sakata K."/>
            <person name="Nagamura Y."/>
            <person name="Aoki H."/>
            <person name="Arikawa K."/>
            <person name="Arita K."/>
            <person name="Bito T."/>
            <person name="Chiden Y."/>
            <person name="Fujitsuka N."/>
            <person name="Fukunaka R."/>
            <person name="Hamada M."/>
            <person name="Harada C."/>
            <person name="Hayashi A."/>
            <person name="Hijishita S."/>
            <person name="Honda M."/>
            <person name="Hosokawa S."/>
            <person name="Ichikawa Y."/>
            <person name="Idonuma A."/>
            <person name="Iijima M."/>
            <person name="Ikeda M."/>
            <person name="Ikeno M."/>
            <person name="Ito K."/>
            <person name="Ito S."/>
            <person name="Ito T."/>
            <person name="Ito Y."/>
            <person name="Ito Y."/>
            <person name="Iwabuchi A."/>
            <person name="Kamiya K."/>
            <person name="Karasawa W."/>
            <person name="Kurita K."/>
            <person name="Katagiri S."/>
            <person name="Kikuta A."/>
            <person name="Kobayashi H."/>
            <person name="Kobayashi N."/>
            <person name="Machita K."/>
            <person name="Maehara T."/>
            <person name="Masukawa M."/>
            <person name="Mizubayashi T."/>
            <person name="Mukai Y."/>
            <person name="Nagasaki H."/>
            <person name="Nagata Y."/>
            <person name="Naito S."/>
            <person name="Nakashima M."/>
            <person name="Nakama Y."/>
            <person name="Nakamichi Y."/>
            <person name="Nakamura M."/>
            <person name="Meguro A."/>
            <person name="Negishi M."/>
            <person name="Ohta I."/>
            <person name="Ohta T."/>
            <person name="Okamoto M."/>
            <person name="Ono N."/>
            <person name="Saji S."/>
            <person name="Sakaguchi M."/>
            <person name="Sakai K."/>
            <person name="Shibata M."/>
            <person name="Shimokawa T."/>
            <person name="Song J."/>
            <person name="Takazaki Y."/>
            <person name="Terasawa K."/>
            <person name="Tsugane M."/>
            <person name="Tsuji K."/>
            <person name="Ueda S."/>
            <person name="Waki K."/>
            <person name="Yamagata H."/>
            <person name="Yamamoto M."/>
            <person name="Yamamoto S."/>
            <person name="Yamane H."/>
            <person name="Yoshiki S."/>
            <person name="Yoshihara R."/>
            <person name="Yukawa K."/>
            <person name="Zhong H."/>
            <person name="Yano M."/>
            <person name="Yuan Q."/>
            <person name="Ouyang S."/>
            <person name="Liu J."/>
            <person name="Jones K.M."/>
            <person name="Gansberger K."/>
            <person name="Moffat K."/>
            <person name="Hill J."/>
            <person name="Bera J."/>
            <person name="Fadrosh D."/>
            <person name="Jin S."/>
            <person name="Johri S."/>
            <person name="Kim M."/>
            <person name="Overton L."/>
            <person name="Reardon M."/>
            <person name="Tsitrin T."/>
            <person name="Vuong H."/>
            <person name="Weaver B."/>
            <person name="Ciecko A."/>
            <person name="Tallon L."/>
            <person name="Jackson J."/>
            <person name="Pai G."/>
            <person name="Aken S.V."/>
            <person name="Utterback T."/>
            <person name="Reidmuller S."/>
            <person name="Feldblyum T."/>
            <person name="Hsiao J."/>
            <person name="Zismann V."/>
            <person name="Iobst S."/>
            <person name="de Vazeille A.R."/>
            <person name="Buell C.R."/>
            <person name="Ying K."/>
            <person name="Li Y."/>
            <person name="Lu T."/>
            <person name="Huang Y."/>
            <person name="Zhao Q."/>
            <person name="Feng Q."/>
            <person name="Zhang L."/>
            <person name="Zhu J."/>
            <person name="Weng Q."/>
            <person name="Mu J."/>
            <person name="Lu Y."/>
            <person name="Fan D."/>
            <person name="Liu Y."/>
            <person name="Guan J."/>
            <person name="Zhang Y."/>
            <person name="Yu S."/>
            <person name="Liu X."/>
            <person name="Zhang Y."/>
            <person name="Hong G."/>
            <person name="Han B."/>
            <person name="Choisne N."/>
            <person name="Demange N."/>
            <person name="Orjeda G."/>
            <person name="Samain S."/>
            <person name="Cattolico L."/>
            <person name="Pelletier E."/>
            <person name="Couloux A."/>
            <person name="Segurens B."/>
            <person name="Wincker P."/>
            <person name="D'Hont A."/>
            <person name="Scarpelli C."/>
            <person name="Weissenbach J."/>
            <person name="Salanoubat M."/>
            <person name="Quetier F."/>
            <person name="Yu Y."/>
            <person name="Kim H.R."/>
            <person name="Rambo T."/>
            <person name="Currie J."/>
            <person name="Collura K."/>
            <person name="Luo M."/>
            <person name="Yang T."/>
            <person name="Ammiraju J.S.S."/>
            <person name="Engler F."/>
            <person name="Soderlund C."/>
            <person name="Wing R.A."/>
            <person name="Palmer L.E."/>
            <person name="de la Bastide M."/>
            <person name="Spiegel L."/>
            <person name="Nascimento L."/>
            <person name="Zutavern T."/>
            <person name="O'Shaughnessy A."/>
            <person name="Dike S."/>
            <person name="Dedhia N."/>
            <person name="Preston R."/>
            <person name="Balija V."/>
            <person name="McCombie W.R."/>
            <person name="Chow T."/>
            <person name="Chen H."/>
            <person name="Chung M."/>
            <person name="Chen C."/>
            <person name="Shaw J."/>
            <person name="Wu H."/>
            <person name="Hsiao K."/>
            <person name="Chao Y."/>
            <person name="Chu M."/>
            <person name="Cheng C."/>
            <person name="Hour A."/>
            <person name="Lee P."/>
            <person name="Lin S."/>
            <person name="Lin Y."/>
            <person name="Liou J."/>
            <person name="Liu S."/>
            <person name="Hsing Y."/>
            <person name="Raghuvanshi S."/>
            <person name="Mohanty A."/>
            <person name="Bharti A.K."/>
            <person name="Gaur A."/>
            <person name="Gupta V."/>
            <person name="Kumar D."/>
            <person name="Ravi V."/>
            <person name="Vij S."/>
            <person name="Kapur A."/>
            <person name="Khurana P."/>
            <person name="Khurana P."/>
            <person name="Khurana J.P."/>
            <person name="Tyagi A.K."/>
            <person name="Gaikwad K."/>
            <person name="Singh A."/>
            <person name="Dalal V."/>
            <person name="Srivastava S."/>
            <person name="Dixit A."/>
            <person name="Pal A.K."/>
            <person name="Ghazi I.A."/>
            <person name="Yadav M."/>
            <person name="Pandit A."/>
            <person name="Bhargava A."/>
            <person name="Sureshbabu K."/>
            <person name="Batra K."/>
            <person name="Sharma T.R."/>
            <person name="Mohapatra T."/>
            <person name="Singh N.K."/>
            <person name="Messing J."/>
            <person name="Nelson A.B."/>
            <person name="Fuks G."/>
            <person name="Kavchok S."/>
            <person name="Keizer G."/>
            <person name="Linton E."/>
            <person name="Llaca V."/>
            <person name="Song R."/>
            <person name="Tanyolac B."/>
            <person name="Young S."/>
            <person name="Ho-Il K."/>
            <person name="Hahn J.H."/>
            <person name="Sangsakoo G."/>
            <person name="Vanavichit A."/>
            <person name="de Mattos Luiz.A.T."/>
            <person name="Zimmer P.D."/>
            <person name="Malone G."/>
            <person name="Dellagostin O."/>
            <person name="de Oliveira A.C."/>
            <person name="Bevan M."/>
            <person name="Bancroft I."/>
            <person name="Minx P."/>
            <person name="Cordum H."/>
            <person name="Wilson R."/>
            <person name="Cheng Z."/>
            <person name="Jin W."/>
            <person name="Jiang J."/>
            <person name="Leong S.A."/>
            <person name="Iwama H."/>
            <person name="Gojobori T."/>
            <person name="Itoh T."/>
            <person name="Niimura Y."/>
            <person name="Fujii Y."/>
            <person name="Habara T."/>
            <person name="Sakai H."/>
            <person name="Sato Y."/>
            <person name="Wilson G."/>
            <person name="Kumar K."/>
            <person name="McCouch S."/>
            <person name="Juretic N."/>
            <person name="Hoen D."/>
            <person name="Wright S."/>
            <person name="Bruskiewich R."/>
            <person name="Bureau T."/>
            <person name="Miyao A."/>
            <person name="Hirochika H."/>
            <person name="Nishikawa T."/>
            <person name="Kadowaki K."/>
            <person name="Sugiura M."/>
            <person name="Burr B."/>
            <person name="Sasaki T."/>
        </authorList>
    </citation>
    <scope>NUCLEOTIDE SEQUENCE [LARGE SCALE GENOMIC DNA]</scope>
    <source>
        <strain evidence="2">cv. Nipponbare</strain>
    </source>
</reference>
<organism evidence="1 2">
    <name type="scientific">Oryza sativa subsp. japonica</name>
    <name type="common">Rice</name>
    <dbReference type="NCBI Taxonomy" id="39947"/>
    <lineage>
        <taxon>Eukaryota</taxon>
        <taxon>Viridiplantae</taxon>
        <taxon>Streptophyta</taxon>
        <taxon>Embryophyta</taxon>
        <taxon>Tracheophyta</taxon>
        <taxon>Spermatophyta</taxon>
        <taxon>Magnoliopsida</taxon>
        <taxon>Liliopsida</taxon>
        <taxon>Poales</taxon>
        <taxon>Poaceae</taxon>
        <taxon>BOP clade</taxon>
        <taxon>Oryzoideae</taxon>
        <taxon>Oryzeae</taxon>
        <taxon>Oryzinae</taxon>
        <taxon>Oryza</taxon>
        <taxon>Oryza sativa</taxon>
    </lineage>
</organism>
<dbReference type="Gramene" id="Os06t0586900-02">
    <property type="protein sequence ID" value="Os06t0586900-02"/>
    <property type="gene ID" value="Os06g0586900"/>
</dbReference>
<accession>A0A0P0WYE1</accession>